<comment type="caution">
    <text evidence="3">The sequence shown here is derived from an EMBL/GenBank/DDBJ whole genome shotgun (WGS) entry which is preliminary data.</text>
</comment>
<name>A0A9D1T2G7_9BACT</name>
<evidence type="ECO:0000259" key="2">
    <source>
        <dbReference type="Pfam" id="PF20732"/>
    </source>
</evidence>
<dbReference type="InterPro" id="IPR048503">
    <property type="entry name" value="NamZ_C"/>
</dbReference>
<reference evidence="3" key="1">
    <citation type="submission" date="2020-10" db="EMBL/GenBank/DDBJ databases">
        <authorList>
            <person name="Gilroy R."/>
        </authorList>
    </citation>
    <scope>NUCLEOTIDE SEQUENCE</scope>
    <source>
        <strain evidence="3">35461</strain>
    </source>
</reference>
<reference evidence="3" key="2">
    <citation type="journal article" date="2021" name="PeerJ">
        <title>Extensive microbial diversity within the chicken gut microbiome revealed by metagenomics and culture.</title>
        <authorList>
            <person name="Gilroy R."/>
            <person name="Ravi A."/>
            <person name="Getino M."/>
            <person name="Pursley I."/>
            <person name="Horton D.L."/>
            <person name="Alikhan N.F."/>
            <person name="Baker D."/>
            <person name="Gharbi K."/>
            <person name="Hall N."/>
            <person name="Watson M."/>
            <person name="Adriaenssens E.M."/>
            <person name="Foster-Nyarko E."/>
            <person name="Jarju S."/>
            <person name="Secka A."/>
            <person name="Antonio M."/>
            <person name="Oren A."/>
            <person name="Chaudhuri R.R."/>
            <person name="La Ragione R."/>
            <person name="Hildebrand F."/>
            <person name="Pallen M.J."/>
        </authorList>
    </citation>
    <scope>NUCLEOTIDE SEQUENCE</scope>
    <source>
        <strain evidence="3">35461</strain>
    </source>
</reference>
<dbReference type="Gene3D" id="3.90.1150.140">
    <property type="match status" value="1"/>
</dbReference>
<feature type="domain" description="Peptidoglycan beta-N-acetylmuramidase NamZ C-terminal" evidence="2">
    <location>
        <begin position="209"/>
        <end position="325"/>
    </location>
</feature>
<evidence type="ECO:0000259" key="1">
    <source>
        <dbReference type="Pfam" id="PF07075"/>
    </source>
</evidence>
<gene>
    <name evidence="3" type="ORF">IAC79_00950</name>
</gene>
<dbReference type="AlphaFoldDB" id="A0A9D1T2G7"/>
<proteinExistence type="predicted"/>
<accession>A0A9D1T2G7</accession>
<organism evidence="3 4">
    <name type="scientific">Candidatus Spyradenecus faecavium</name>
    <dbReference type="NCBI Taxonomy" id="2840947"/>
    <lineage>
        <taxon>Bacteria</taxon>
        <taxon>Pseudomonadati</taxon>
        <taxon>Lentisphaerota</taxon>
        <taxon>Lentisphaeria</taxon>
        <taxon>Lentisphaerales</taxon>
        <taxon>Lentisphaeraceae</taxon>
        <taxon>Lentisphaeraceae incertae sedis</taxon>
        <taxon>Candidatus Spyradenecus</taxon>
    </lineage>
</organism>
<evidence type="ECO:0000313" key="4">
    <source>
        <dbReference type="Proteomes" id="UP000886845"/>
    </source>
</evidence>
<dbReference type="PANTHER" id="PTHR42915:SF1">
    <property type="entry name" value="PEPTIDOGLYCAN BETA-N-ACETYLMURAMIDASE NAMZ"/>
    <property type="match status" value="1"/>
</dbReference>
<feature type="domain" description="Peptidoglycan beta-N-acetylmuramidase NamZ N-terminal" evidence="1">
    <location>
        <begin position="18"/>
        <end position="177"/>
    </location>
</feature>
<dbReference type="PANTHER" id="PTHR42915">
    <property type="entry name" value="HYPOTHETICAL 460 KDA PROTEIN IN FEUA-SIGW INTERGENIC REGION [PRECURSOR]"/>
    <property type="match status" value="1"/>
</dbReference>
<dbReference type="Gene3D" id="3.40.50.12170">
    <property type="entry name" value="Uncharacterised protein PF07075, DUF1343"/>
    <property type="match status" value="1"/>
</dbReference>
<sequence>MTPGVEAWLRGADPALRVGLLSHQAALLTTGETSAQAFRRRFGANLRALFAPEHGYFGRAAAGERTHTEPHPLWGIPIHSLYGDLRKPTPDLLAGLDLVVVDLQDIGVRCYTYLATLKLTLEACAEAGLPCVVCDRPIPCHGLPDGPPADPGCFSFVAPCALPLVHGRTHTEVAAWLGLPHVPAPLTPGPEADFIPPSPAIRDRVAARLYPATVFAEALPQLDVDRAGPWAWRVLCAPWIKGPALAEDLNALGLPGVVFHDFTRPGVGGIRLHLADNAAFRPWETAFAILRALRRRYGDGRLFDHPQARPDWMTKLAAIPHWRELI</sequence>
<dbReference type="Pfam" id="PF07075">
    <property type="entry name" value="NamZ_N"/>
    <property type="match status" value="1"/>
</dbReference>
<dbReference type="Proteomes" id="UP000886845">
    <property type="component" value="Unassembled WGS sequence"/>
</dbReference>
<dbReference type="Pfam" id="PF20732">
    <property type="entry name" value="NamZ_C"/>
    <property type="match status" value="1"/>
</dbReference>
<dbReference type="InterPro" id="IPR008302">
    <property type="entry name" value="NamZ"/>
</dbReference>
<dbReference type="EMBL" id="DVOR01000032">
    <property type="protein sequence ID" value="HIV08669.1"/>
    <property type="molecule type" value="Genomic_DNA"/>
</dbReference>
<dbReference type="GO" id="GO:0033922">
    <property type="term" value="F:peptidoglycan beta-N-acetylmuramidase activity"/>
    <property type="evidence" value="ECO:0007669"/>
    <property type="project" value="InterPro"/>
</dbReference>
<protein>
    <submittedName>
        <fullName evidence="3">DUF1343 domain-containing protein</fullName>
    </submittedName>
</protein>
<dbReference type="InterPro" id="IPR048502">
    <property type="entry name" value="NamZ_N"/>
</dbReference>
<evidence type="ECO:0000313" key="3">
    <source>
        <dbReference type="EMBL" id="HIV08669.1"/>
    </source>
</evidence>